<dbReference type="PROSITE" id="PS50879">
    <property type="entry name" value="RNASE_H_1"/>
    <property type="match status" value="1"/>
</dbReference>
<dbReference type="EMBL" id="GEBQ01007329">
    <property type="protein sequence ID" value="JAT32648.1"/>
    <property type="molecule type" value="Transcribed_RNA"/>
</dbReference>
<protein>
    <recommendedName>
        <fullName evidence="1">RNase H type-1 domain-containing protein</fullName>
    </recommendedName>
</protein>
<dbReference type="GO" id="GO:0003676">
    <property type="term" value="F:nucleic acid binding"/>
    <property type="evidence" value="ECO:0007669"/>
    <property type="project" value="InterPro"/>
</dbReference>
<proteinExistence type="predicted"/>
<dbReference type="InterPro" id="IPR002156">
    <property type="entry name" value="RNaseH_domain"/>
</dbReference>
<dbReference type="Gene3D" id="3.30.420.10">
    <property type="entry name" value="Ribonuclease H-like superfamily/Ribonuclease H"/>
    <property type="match status" value="1"/>
</dbReference>
<dbReference type="InterPro" id="IPR012337">
    <property type="entry name" value="RNaseH-like_sf"/>
</dbReference>
<evidence type="ECO:0000259" key="1">
    <source>
        <dbReference type="PROSITE" id="PS50879"/>
    </source>
</evidence>
<feature type="domain" description="RNase H type-1" evidence="1">
    <location>
        <begin position="1"/>
        <end position="85"/>
    </location>
</feature>
<accession>A0A1B6M9P9</accession>
<sequence>MAILECCRENLRLSVADTSICIFTASQAALKALDSLVLRSAMVWECYTKLCNLGTRNGVTLWWVPGYAGISGNEAADVKADEAASAAPIKPEPFCGVPRSLITQQR</sequence>
<dbReference type="GO" id="GO:0004523">
    <property type="term" value="F:RNA-DNA hybrid ribonuclease activity"/>
    <property type="evidence" value="ECO:0007669"/>
    <property type="project" value="InterPro"/>
</dbReference>
<name>A0A1B6M9P9_9HEMI</name>
<dbReference type="InterPro" id="IPR036397">
    <property type="entry name" value="RNaseH_sf"/>
</dbReference>
<dbReference type="AlphaFoldDB" id="A0A1B6M9P9"/>
<organism evidence="2">
    <name type="scientific">Graphocephala atropunctata</name>
    <dbReference type="NCBI Taxonomy" id="36148"/>
    <lineage>
        <taxon>Eukaryota</taxon>
        <taxon>Metazoa</taxon>
        <taxon>Ecdysozoa</taxon>
        <taxon>Arthropoda</taxon>
        <taxon>Hexapoda</taxon>
        <taxon>Insecta</taxon>
        <taxon>Pterygota</taxon>
        <taxon>Neoptera</taxon>
        <taxon>Paraneoptera</taxon>
        <taxon>Hemiptera</taxon>
        <taxon>Auchenorrhyncha</taxon>
        <taxon>Membracoidea</taxon>
        <taxon>Cicadellidae</taxon>
        <taxon>Cicadellinae</taxon>
        <taxon>Cicadellini</taxon>
        <taxon>Graphocephala</taxon>
    </lineage>
</organism>
<dbReference type="SUPFAM" id="SSF53098">
    <property type="entry name" value="Ribonuclease H-like"/>
    <property type="match status" value="1"/>
</dbReference>
<gene>
    <name evidence="2" type="ORF">g.44241</name>
</gene>
<reference evidence="2" key="1">
    <citation type="submission" date="2015-11" db="EMBL/GenBank/DDBJ databases">
        <title>De novo transcriptome assembly of four potential Pierce s Disease insect vectors from Arizona vineyards.</title>
        <authorList>
            <person name="Tassone E.E."/>
        </authorList>
    </citation>
    <scope>NUCLEOTIDE SEQUENCE</scope>
</reference>
<evidence type="ECO:0000313" key="2">
    <source>
        <dbReference type="EMBL" id="JAT32648.1"/>
    </source>
</evidence>